<name>A0AAP0F9H3_9MAGN</name>
<comment type="caution">
    <text evidence="1">The sequence shown here is derived from an EMBL/GenBank/DDBJ whole genome shotgun (WGS) entry which is preliminary data.</text>
</comment>
<dbReference type="AlphaFoldDB" id="A0AAP0F9H3"/>
<accession>A0AAP0F9H3</accession>
<evidence type="ECO:0000313" key="2">
    <source>
        <dbReference type="Proteomes" id="UP001419268"/>
    </source>
</evidence>
<dbReference type="Proteomes" id="UP001419268">
    <property type="component" value="Unassembled WGS sequence"/>
</dbReference>
<organism evidence="1 2">
    <name type="scientific">Stephania cephalantha</name>
    <dbReference type="NCBI Taxonomy" id="152367"/>
    <lineage>
        <taxon>Eukaryota</taxon>
        <taxon>Viridiplantae</taxon>
        <taxon>Streptophyta</taxon>
        <taxon>Embryophyta</taxon>
        <taxon>Tracheophyta</taxon>
        <taxon>Spermatophyta</taxon>
        <taxon>Magnoliopsida</taxon>
        <taxon>Ranunculales</taxon>
        <taxon>Menispermaceae</taxon>
        <taxon>Menispermoideae</taxon>
        <taxon>Cissampelideae</taxon>
        <taxon>Stephania</taxon>
    </lineage>
</organism>
<gene>
    <name evidence="1" type="ORF">Scep_021952</name>
</gene>
<reference evidence="1 2" key="1">
    <citation type="submission" date="2024-01" db="EMBL/GenBank/DDBJ databases">
        <title>Genome assemblies of Stephania.</title>
        <authorList>
            <person name="Yang L."/>
        </authorList>
    </citation>
    <scope>NUCLEOTIDE SEQUENCE [LARGE SCALE GENOMIC DNA]</scope>
    <source>
        <strain evidence="1">JXDWG</strain>
        <tissue evidence="1">Leaf</tissue>
    </source>
</reference>
<protein>
    <submittedName>
        <fullName evidence="1">Uncharacterized protein</fullName>
    </submittedName>
</protein>
<sequence>MFIGGEASEDMARPMCVRLVIVGAREKHIWRSRAKVLELVRLVSRGKSEAANGKKDVSRIDELVELVLIGISRKIRDLEANLRLLKMLCRNRVPVVRHLAAALSLDHITVHVSRQI</sequence>
<evidence type="ECO:0000313" key="1">
    <source>
        <dbReference type="EMBL" id="KAK9105108.1"/>
    </source>
</evidence>
<keyword evidence="2" id="KW-1185">Reference proteome</keyword>
<proteinExistence type="predicted"/>
<dbReference type="EMBL" id="JBBNAG010000009">
    <property type="protein sequence ID" value="KAK9105108.1"/>
    <property type="molecule type" value="Genomic_DNA"/>
</dbReference>